<protein>
    <recommendedName>
        <fullName evidence="3">IS110 family transposase</fullName>
    </recommendedName>
</protein>
<gene>
    <name evidence="1" type="ORF">NNL38_18185</name>
</gene>
<sequence>MSQSIYGIDLAKHRFSIHSEVHQSKVLIHKTIMRSEVLSTFANIPSAIVGITGASHL</sequence>
<name>A0ABY5GME0_9GAMM</name>
<evidence type="ECO:0008006" key="3">
    <source>
        <dbReference type="Google" id="ProtNLM"/>
    </source>
</evidence>
<proteinExistence type="predicted"/>
<keyword evidence="2" id="KW-1185">Reference proteome</keyword>
<evidence type="ECO:0000313" key="1">
    <source>
        <dbReference type="EMBL" id="UTV30503.1"/>
    </source>
</evidence>
<dbReference type="EMBL" id="CP101509">
    <property type="protein sequence ID" value="UTV30503.1"/>
    <property type="molecule type" value="Genomic_DNA"/>
</dbReference>
<dbReference type="Proteomes" id="UP001057998">
    <property type="component" value="Chromosome 2"/>
</dbReference>
<evidence type="ECO:0000313" key="2">
    <source>
        <dbReference type="Proteomes" id="UP001057998"/>
    </source>
</evidence>
<reference evidence="1" key="1">
    <citation type="submission" date="2022-07" db="EMBL/GenBank/DDBJ databases">
        <title>Genome sequencing of Photobacterium atrarenae GJH2-4.</title>
        <authorList>
            <person name="Park S.-J."/>
        </authorList>
    </citation>
    <scope>NUCLEOTIDE SEQUENCE</scope>
    <source>
        <strain evidence="1">GJH2-4</strain>
    </source>
</reference>
<accession>A0ABY5GME0</accession>
<organism evidence="1 2">
    <name type="scientific">Photobacterium atrarenae</name>
    <dbReference type="NCBI Taxonomy" id="865757"/>
    <lineage>
        <taxon>Bacteria</taxon>
        <taxon>Pseudomonadati</taxon>
        <taxon>Pseudomonadota</taxon>
        <taxon>Gammaproteobacteria</taxon>
        <taxon>Vibrionales</taxon>
        <taxon>Vibrionaceae</taxon>
        <taxon>Photobacterium</taxon>
    </lineage>
</organism>
<dbReference type="RefSeq" id="WP_255391862.1">
    <property type="nucleotide sequence ID" value="NZ_CP101509.1"/>
</dbReference>